<evidence type="ECO:0000256" key="1">
    <source>
        <dbReference type="ARBA" id="ARBA00006224"/>
    </source>
</evidence>
<dbReference type="Bgee" id="ENSMFAG00000031164">
    <property type="expression patterns" value="Expressed in thymus and 13 other cell types or tissues"/>
</dbReference>
<dbReference type="GO" id="GO:0071203">
    <property type="term" value="C:WASH complex"/>
    <property type="evidence" value="ECO:0007669"/>
    <property type="project" value="InterPro"/>
</dbReference>
<evidence type="ECO:0000256" key="2">
    <source>
        <dbReference type="ARBA" id="ARBA00013581"/>
    </source>
</evidence>
<accession>A0A7N9CH03</accession>
<organism evidence="4 5">
    <name type="scientific">Macaca fascicularis</name>
    <name type="common">Crab-eating macaque</name>
    <name type="synonym">Cynomolgus monkey</name>
    <dbReference type="NCBI Taxonomy" id="9541"/>
    <lineage>
        <taxon>Eukaryota</taxon>
        <taxon>Metazoa</taxon>
        <taxon>Chordata</taxon>
        <taxon>Craniata</taxon>
        <taxon>Vertebrata</taxon>
        <taxon>Euteleostomi</taxon>
        <taxon>Mammalia</taxon>
        <taxon>Eutheria</taxon>
        <taxon>Euarchontoglires</taxon>
        <taxon>Primates</taxon>
        <taxon>Haplorrhini</taxon>
        <taxon>Catarrhini</taxon>
        <taxon>Cercopithecidae</taxon>
        <taxon>Cercopithecinae</taxon>
        <taxon>Macaca</taxon>
    </lineage>
</organism>
<dbReference type="GeneTree" id="ENSGT00390000011137"/>
<reference evidence="4 5" key="1">
    <citation type="submission" date="2013-03" db="EMBL/GenBank/DDBJ databases">
        <authorList>
            <person name="Warren W."/>
            <person name="Wilson R.K."/>
        </authorList>
    </citation>
    <scope>NUCLEOTIDE SEQUENCE</scope>
</reference>
<evidence type="ECO:0000256" key="3">
    <source>
        <dbReference type="ARBA" id="ARBA00029945"/>
    </source>
</evidence>
<evidence type="ECO:0000313" key="4">
    <source>
        <dbReference type="Ensembl" id="ENSMFAP00000049006.1"/>
    </source>
</evidence>
<dbReference type="GO" id="GO:0140285">
    <property type="term" value="P:endosome fission"/>
    <property type="evidence" value="ECO:0007669"/>
    <property type="project" value="TreeGrafter"/>
</dbReference>
<evidence type="ECO:0000313" key="5">
    <source>
        <dbReference type="Proteomes" id="UP000233100"/>
    </source>
</evidence>
<dbReference type="GO" id="GO:0005768">
    <property type="term" value="C:endosome"/>
    <property type="evidence" value="ECO:0007669"/>
    <property type="project" value="TreeGrafter"/>
</dbReference>
<keyword evidence="5" id="KW-1185">Reference proteome</keyword>
<dbReference type="GO" id="GO:0007032">
    <property type="term" value="P:endosome organization"/>
    <property type="evidence" value="ECO:0007669"/>
    <property type="project" value="TreeGrafter"/>
</dbReference>
<dbReference type="GO" id="GO:0051125">
    <property type="term" value="P:regulation of actin nucleation"/>
    <property type="evidence" value="ECO:0007669"/>
    <property type="project" value="TreeGrafter"/>
</dbReference>
<dbReference type="AlphaFoldDB" id="A0A7N9CH03"/>
<dbReference type="PANTHER" id="PTHR15691:SF6">
    <property type="entry name" value="WASH COMPLEX SUBUNIT 5"/>
    <property type="match status" value="1"/>
</dbReference>
<dbReference type="PANTHER" id="PTHR15691">
    <property type="entry name" value="WASH COMPLEX SUBUNIT 5"/>
    <property type="match status" value="1"/>
</dbReference>
<dbReference type="InterPro" id="IPR019393">
    <property type="entry name" value="WASH_strumpellin"/>
</dbReference>
<dbReference type="Pfam" id="PF10266">
    <property type="entry name" value="Strumpellin"/>
    <property type="match status" value="2"/>
</dbReference>
<dbReference type="Ensembl" id="ENSMFAT00000078880.1">
    <property type="protein sequence ID" value="ENSMFAP00000049006.1"/>
    <property type="gene ID" value="ENSMFAG00000031164.2"/>
</dbReference>
<gene>
    <name evidence="4" type="primary">WASHC5</name>
</gene>
<proteinExistence type="inferred from homology"/>
<reference evidence="4" key="3">
    <citation type="submission" date="2025-09" db="UniProtKB">
        <authorList>
            <consortium name="Ensembl"/>
        </authorList>
    </citation>
    <scope>IDENTIFICATION</scope>
</reference>
<name>A0A7N9CH03_MACFA</name>
<sequence>MLDFLAENNLCGQAILRIVSCGNAIIAELLRLSEFIPAVFRLKDRADQQKYGDIIFDFSYFKGPELWESKLDCKPELQDLDEEFRENNIEIVTRFYLAFQSVHKYIVDLNRYLDDLNEGVYIQQTLETVLLNEDGKQLLCEALYLYGVMLLVIDQKIEGEVRERMLVSYYRYSAARSSADSNMDDICKLLRSTGYSSQPGAKRPPNYPESYFQRVPINESFISMVIGRLRSDDIYNQVSAYPLPEHRSTALANQAAMLYVILYFEPSILHTHQAKMREIVDKYFPDNWASRYATVSERVHAQVQQFLKEGYLREEMVLDNIPKLLNCLRDCNVAIRWLMLHTADSACDPNNKRFRQIKDQILTDSRYNPRILFQLLLDTAQFEFILKEMFKQMLSEKQTKWEHYKKEGSERMTELADVFSGVKPLTRVEKNENLQAWFREISKQILSLNYDDSTAAGRKTVQLIQALEEVQEFHQLESNLQVCQFLADTRKFLHQMIRTINIKEEVLITMQIVGDLSFAWQLIDSFTSIMQESIRVNPSMVTKLRATFLKLASALDLPLLRINQANSPDLLSVSQYYSGELVSYVRKVLQIIPESMFTSLLKIIKLQTHDIIEVPTRLDKDKLRDYAQLGPRYEVAKLTHAISIFTEGILMMKTTLVGIIKVDPKQLLEDGIRKELVKRVAFALHRGLIFNPRAKPSELMPKLKELGATMDGFHRSFEYIQDYVNIYGLKIWQEEVSRIINYNVEQECNNFLRTKIQDWQSMYQSTHIPIPKFTPVDESVTFIGRLCREILRITDPKMTCHIDQLNTWYDMKTHQEVTSSRLFSEIQTTLGTFGLNGLDRLLCFMIVKELQNFLSMFQKIILRDRTVQDTLKTLMNAVSPLKSIVANSNKIYFSAIAKTQKIWTAYLEAIMKVGQMQILRQQIANELNYSCRFDSKHLAAALENLNKALLADIEAHYQDPSLPYPKEDNTLLYEITAYLEAAGIHNPLNKIYITTKRLPYFPIVNFLFLIAQLPKLQYNKNLGMVCRKPTDPVDWPPLVLGLLTLLKQFHSRYTEQFLALIGQFICSTVEQCTSQKIPEIPTDVVGALLFLEDYVRYTKLPRRVAEAHVPNFIFDEFRTVL</sequence>
<dbReference type="GO" id="GO:0030041">
    <property type="term" value="P:actin filament polymerization"/>
    <property type="evidence" value="ECO:0007669"/>
    <property type="project" value="TreeGrafter"/>
</dbReference>
<protein>
    <recommendedName>
        <fullName evidence="2">WASH complex subunit 5</fullName>
    </recommendedName>
    <alternativeName>
        <fullName evidence="3">WASH complex subunit strumpellin</fullName>
    </alternativeName>
</protein>
<reference evidence="4" key="2">
    <citation type="submission" date="2025-08" db="UniProtKB">
        <authorList>
            <consortium name="Ensembl"/>
        </authorList>
    </citation>
    <scope>IDENTIFICATION</scope>
</reference>
<comment type="similarity">
    <text evidence="1">Belongs to the strumpellin family.</text>
</comment>
<dbReference type="Proteomes" id="UP000233100">
    <property type="component" value="Chromosome 8"/>
</dbReference>